<evidence type="ECO:0000256" key="1">
    <source>
        <dbReference type="SAM" id="MobiDB-lite"/>
    </source>
</evidence>
<dbReference type="Proteomes" id="UP000250235">
    <property type="component" value="Unassembled WGS sequence"/>
</dbReference>
<dbReference type="OrthoDB" id="780868at2759"/>
<proteinExistence type="predicted"/>
<reference evidence="3 4" key="1">
    <citation type="journal article" date="2015" name="Proc. Natl. Acad. Sci. U.S.A.">
        <title>The resurrection genome of Boea hygrometrica: A blueprint for survival of dehydration.</title>
        <authorList>
            <person name="Xiao L."/>
            <person name="Yang G."/>
            <person name="Zhang L."/>
            <person name="Yang X."/>
            <person name="Zhao S."/>
            <person name="Ji Z."/>
            <person name="Zhou Q."/>
            <person name="Hu M."/>
            <person name="Wang Y."/>
            <person name="Chen M."/>
            <person name="Xu Y."/>
            <person name="Jin H."/>
            <person name="Xiao X."/>
            <person name="Hu G."/>
            <person name="Bao F."/>
            <person name="Hu Y."/>
            <person name="Wan P."/>
            <person name="Li L."/>
            <person name="Deng X."/>
            <person name="Kuang T."/>
            <person name="Xiang C."/>
            <person name="Zhu J.K."/>
            <person name="Oliver M.J."/>
            <person name="He Y."/>
        </authorList>
    </citation>
    <scope>NUCLEOTIDE SEQUENCE [LARGE SCALE GENOMIC DNA]</scope>
    <source>
        <strain evidence="4">cv. XS01</strain>
    </source>
</reference>
<feature type="compositionally biased region" description="Polar residues" evidence="1">
    <location>
        <begin position="63"/>
        <end position="73"/>
    </location>
</feature>
<keyword evidence="4" id="KW-1185">Reference proteome</keyword>
<accession>A0A2Z7ATF8</accession>
<dbReference type="Pfam" id="PF05678">
    <property type="entry name" value="VQ"/>
    <property type="match status" value="1"/>
</dbReference>
<dbReference type="PANTHER" id="PTHR33179:SF9">
    <property type="entry name" value="OS01G0278000 PROTEIN"/>
    <property type="match status" value="1"/>
</dbReference>
<organism evidence="3 4">
    <name type="scientific">Dorcoceras hygrometricum</name>
    <dbReference type="NCBI Taxonomy" id="472368"/>
    <lineage>
        <taxon>Eukaryota</taxon>
        <taxon>Viridiplantae</taxon>
        <taxon>Streptophyta</taxon>
        <taxon>Embryophyta</taxon>
        <taxon>Tracheophyta</taxon>
        <taxon>Spermatophyta</taxon>
        <taxon>Magnoliopsida</taxon>
        <taxon>eudicotyledons</taxon>
        <taxon>Gunneridae</taxon>
        <taxon>Pentapetalae</taxon>
        <taxon>asterids</taxon>
        <taxon>lamiids</taxon>
        <taxon>Lamiales</taxon>
        <taxon>Gesneriaceae</taxon>
        <taxon>Didymocarpoideae</taxon>
        <taxon>Trichosporeae</taxon>
        <taxon>Loxocarpinae</taxon>
        <taxon>Dorcoceras</taxon>
    </lineage>
</organism>
<dbReference type="GO" id="GO:0005634">
    <property type="term" value="C:nucleus"/>
    <property type="evidence" value="ECO:0007669"/>
    <property type="project" value="TreeGrafter"/>
</dbReference>
<gene>
    <name evidence="3" type="ORF">F511_19712</name>
</gene>
<feature type="region of interest" description="Disordered" evidence="1">
    <location>
        <begin position="51"/>
        <end position="93"/>
    </location>
</feature>
<sequence length="197" mass="21483">MEQLWQINPTLGDYMIQDIYAMETETLTKALQMSFAEDLLSAEMVESFFAAPDTTPVPTPTPSGGSENDTPFSRTRRSLAPGGKVAKRRSRGTKRATTTFITADISNFRQMVQQVTGGSFGHIDGSFPLAPVLKPEPRRPMNGLQPTLDSSAFPLEGPSAQLLSPPPPAPADWLPLDSFGGFPTLESWKVTQLWSVI</sequence>
<evidence type="ECO:0000313" key="4">
    <source>
        <dbReference type="Proteomes" id="UP000250235"/>
    </source>
</evidence>
<dbReference type="PANTHER" id="PTHR33179">
    <property type="entry name" value="VQ MOTIF-CONTAINING PROTEIN"/>
    <property type="match status" value="1"/>
</dbReference>
<dbReference type="EMBL" id="KV014365">
    <property type="protein sequence ID" value="KZV22492.1"/>
    <property type="molecule type" value="Genomic_DNA"/>
</dbReference>
<dbReference type="GO" id="GO:0005516">
    <property type="term" value="F:calmodulin binding"/>
    <property type="evidence" value="ECO:0007669"/>
    <property type="project" value="TreeGrafter"/>
</dbReference>
<name>A0A2Z7ATF8_9LAMI</name>
<dbReference type="GO" id="GO:0006970">
    <property type="term" value="P:response to osmotic stress"/>
    <property type="evidence" value="ECO:0007669"/>
    <property type="project" value="TreeGrafter"/>
</dbReference>
<feature type="domain" description="VQ" evidence="2">
    <location>
        <begin position="95"/>
        <end position="117"/>
    </location>
</feature>
<evidence type="ECO:0000313" key="3">
    <source>
        <dbReference type="EMBL" id="KZV22492.1"/>
    </source>
</evidence>
<dbReference type="InterPro" id="IPR008889">
    <property type="entry name" value="VQ"/>
</dbReference>
<evidence type="ECO:0000259" key="2">
    <source>
        <dbReference type="Pfam" id="PF05678"/>
    </source>
</evidence>
<dbReference type="InterPro" id="IPR039609">
    <property type="entry name" value="VQ_15/22"/>
</dbReference>
<protein>
    <recommendedName>
        <fullName evidence="2">VQ domain-containing protein</fullName>
    </recommendedName>
</protein>
<dbReference type="AlphaFoldDB" id="A0A2Z7ATF8"/>